<evidence type="ECO:0000259" key="2">
    <source>
        <dbReference type="Pfam" id="PF13649"/>
    </source>
</evidence>
<dbReference type="EMBL" id="CP134192">
    <property type="protein sequence ID" value="WPB08063.1"/>
    <property type="molecule type" value="Genomic_DNA"/>
</dbReference>
<reference evidence="4 6" key="2">
    <citation type="submission" date="2023-09" db="EMBL/GenBank/DDBJ databases">
        <title>Complete-Gapless Cercospora beticola genome.</title>
        <authorList>
            <person name="Wyatt N.A."/>
            <person name="Spanner R.E."/>
            <person name="Bolton M.D."/>
        </authorList>
    </citation>
    <scope>NUCLEOTIDE SEQUENCE [LARGE SCALE GENOMIC DNA]</scope>
    <source>
        <strain evidence="4">Cb09-40</strain>
    </source>
</reference>
<keyword evidence="6" id="KW-1185">Reference proteome</keyword>
<sequence length="232" mass="25914">MEKSPYGLAANRSSDADFRATPQDLYNDLGKTYEDAYKQNEAQVRSLQWLLTTLQPTSKILDLGCGTGIPTCKFLSENNFSVTGIDISSKMLSHARLNAPLAKFIEADILSSTPPSSSEEEHPDAIVAYFSTIGHVTQNEIRAFFRKVHTLLTPSGIFIYASVPLEGNEILIQWMDRVFPSSSFTAENTLLGIEAAGFEILKYEIVKFRPDRGEESLEETQIFVYARKKEST</sequence>
<evidence type="ECO:0000313" key="4">
    <source>
        <dbReference type="EMBL" id="WPB08063.1"/>
    </source>
</evidence>
<evidence type="ECO:0000313" key="5">
    <source>
        <dbReference type="Proteomes" id="UP000230605"/>
    </source>
</evidence>
<evidence type="ECO:0000313" key="3">
    <source>
        <dbReference type="EMBL" id="PIA90448.1"/>
    </source>
</evidence>
<reference evidence="3 5" key="1">
    <citation type="submission" date="2015-10" db="EMBL/GenBank/DDBJ databases">
        <title>The cercosporin biosynthetic gene cluster was horizontally transferred to several fungal lineages and shown to be expanded in Cercospora beticola based on microsynteny with recipient genomes.</title>
        <authorList>
            <person name="De Jonge R."/>
            <person name="Ebert M.K."/>
            <person name="Suttle J.C."/>
            <person name="Jurick Ii W.M."/>
            <person name="Secor G.A."/>
            <person name="Thomma B.P."/>
            <person name="Van De Peer Y."/>
            <person name="Bolton M.D."/>
        </authorList>
    </citation>
    <scope>NUCLEOTIDE SEQUENCE [LARGE SCALE GENOMIC DNA]</scope>
    <source>
        <strain evidence="3 5">09-40</strain>
    </source>
</reference>
<dbReference type="Proteomes" id="UP001302367">
    <property type="component" value="Chromosome 9"/>
</dbReference>
<dbReference type="CDD" id="cd02440">
    <property type="entry name" value="AdoMet_MTases"/>
    <property type="match status" value="1"/>
</dbReference>
<dbReference type="SUPFAM" id="SSF53335">
    <property type="entry name" value="S-adenosyl-L-methionine-dependent methyltransferases"/>
    <property type="match status" value="1"/>
</dbReference>
<dbReference type="GO" id="GO:0016740">
    <property type="term" value="F:transferase activity"/>
    <property type="evidence" value="ECO:0007669"/>
    <property type="project" value="UniProtKB-KW"/>
</dbReference>
<gene>
    <name evidence="3" type="ORF">CB0940_11231</name>
    <name evidence="4" type="ORF">RHO25_012727</name>
</gene>
<dbReference type="InterPro" id="IPR041698">
    <property type="entry name" value="Methyltransf_25"/>
</dbReference>
<evidence type="ECO:0000256" key="1">
    <source>
        <dbReference type="ARBA" id="ARBA00022679"/>
    </source>
</evidence>
<organism evidence="3 5">
    <name type="scientific">Cercospora beticola</name>
    <name type="common">Sugarbeet leaf spot fungus</name>
    <dbReference type="NCBI Taxonomy" id="122368"/>
    <lineage>
        <taxon>Eukaryota</taxon>
        <taxon>Fungi</taxon>
        <taxon>Dikarya</taxon>
        <taxon>Ascomycota</taxon>
        <taxon>Pezizomycotina</taxon>
        <taxon>Dothideomycetes</taxon>
        <taxon>Dothideomycetidae</taxon>
        <taxon>Mycosphaerellales</taxon>
        <taxon>Mycosphaerellaceae</taxon>
        <taxon>Cercospora</taxon>
    </lineage>
</organism>
<dbReference type="EMBL" id="LKMD01000107">
    <property type="protein sequence ID" value="PIA90448.1"/>
    <property type="molecule type" value="Genomic_DNA"/>
</dbReference>
<dbReference type="OrthoDB" id="540004at2759"/>
<feature type="domain" description="Methyltransferase" evidence="2">
    <location>
        <begin position="60"/>
        <end position="156"/>
    </location>
</feature>
<evidence type="ECO:0000313" key="6">
    <source>
        <dbReference type="Proteomes" id="UP001302367"/>
    </source>
</evidence>
<dbReference type="PANTHER" id="PTHR43861">
    <property type="entry name" value="TRANS-ACONITATE 2-METHYLTRANSFERASE-RELATED"/>
    <property type="match status" value="1"/>
</dbReference>
<dbReference type="Proteomes" id="UP000230605">
    <property type="component" value="Chromosome 9"/>
</dbReference>
<proteinExistence type="predicted"/>
<dbReference type="Pfam" id="PF13649">
    <property type="entry name" value="Methyltransf_25"/>
    <property type="match status" value="1"/>
</dbReference>
<accession>A0A2G5HD44</accession>
<dbReference type="Gene3D" id="3.40.50.150">
    <property type="entry name" value="Vaccinia Virus protein VP39"/>
    <property type="match status" value="1"/>
</dbReference>
<name>A0A2G5HD44_CERBT</name>
<dbReference type="InterPro" id="IPR029063">
    <property type="entry name" value="SAM-dependent_MTases_sf"/>
</dbReference>
<protein>
    <recommendedName>
        <fullName evidence="2">Methyltransferase domain-containing protein</fullName>
    </recommendedName>
</protein>
<keyword evidence="1" id="KW-0808">Transferase</keyword>
<dbReference type="AlphaFoldDB" id="A0A2G5HD44"/>